<feature type="non-terminal residue" evidence="2">
    <location>
        <position position="86"/>
    </location>
</feature>
<gene>
    <name evidence="2" type="ORF">THAOC_03757</name>
</gene>
<evidence type="ECO:0000313" key="2">
    <source>
        <dbReference type="EMBL" id="EJK74558.1"/>
    </source>
</evidence>
<reference evidence="2 3" key="1">
    <citation type="journal article" date="2012" name="Genome Biol.">
        <title>Genome and low-iron response of an oceanic diatom adapted to chronic iron limitation.</title>
        <authorList>
            <person name="Lommer M."/>
            <person name="Specht M."/>
            <person name="Roy A.S."/>
            <person name="Kraemer L."/>
            <person name="Andreson R."/>
            <person name="Gutowska M.A."/>
            <person name="Wolf J."/>
            <person name="Bergner S.V."/>
            <person name="Schilhabel M.B."/>
            <person name="Klostermeier U.C."/>
            <person name="Beiko R.G."/>
            <person name="Rosenstiel P."/>
            <person name="Hippler M."/>
            <person name="Laroche J."/>
        </authorList>
    </citation>
    <scope>NUCLEOTIDE SEQUENCE [LARGE SCALE GENOMIC DNA]</scope>
    <source>
        <strain evidence="2 3">CCMP1005</strain>
    </source>
</reference>
<evidence type="ECO:0000313" key="3">
    <source>
        <dbReference type="Proteomes" id="UP000266841"/>
    </source>
</evidence>
<sequence>MEDDGIAGRDSTSFESDESTAAYDEDWNSDETVSDESEVDSVDSNDAGGFDDPLGVDRDHDEDEGAGNPSRRARIVATLSLLLAAL</sequence>
<keyword evidence="3" id="KW-1185">Reference proteome</keyword>
<proteinExistence type="predicted"/>
<dbReference type="Proteomes" id="UP000266841">
    <property type="component" value="Unassembled WGS sequence"/>
</dbReference>
<organism evidence="2 3">
    <name type="scientific">Thalassiosira oceanica</name>
    <name type="common">Marine diatom</name>
    <dbReference type="NCBI Taxonomy" id="159749"/>
    <lineage>
        <taxon>Eukaryota</taxon>
        <taxon>Sar</taxon>
        <taxon>Stramenopiles</taxon>
        <taxon>Ochrophyta</taxon>
        <taxon>Bacillariophyta</taxon>
        <taxon>Coscinodiscophyceae</taxon>
        <taxon>Thalassiosirophycidae</taxon>
        <taxon>Thalassiosirales</taxon>
        <taxon>Thalassiosiraceae</taxon>
        <taxon>Thalassiosira</taxon>
    </lineage>
</organism>
<comment type="caution">
    <text evidence="2">The sequence shown here is derived from an EMBL/GenBank/DDBJ whole genome shotgun (WGS) entry which is preliminary data.</text>
</comment>
<accession>K0T6Z2</accession>
<dbReference type="AlphaFoldDB" id="K0T6Z2"/>
<dbReference type="EMBL" id="AGNL01003555">
    <property type="protein sequence ID" value="EJK74558.1"/>
    <property type="molecule type" value="Genomic_DNA"/>
</dbReference>
<protein>
    <submittedName>
        <fullName evidence="2">Uncharacterized protein</fullName>
    </submittedName>
</protein>
<name>K0T6Z2_THAOC</name>
<feature type="compositionally biased region" description="Acidic residues" evidence="1">
    <location>
        <begin position="15"/>
        <end position="43"/>
    </location>
</feature>
<feature type="region of interest" description="Disordered" evidence="1">
    <location>
        <begin position="1"/>
        <end position="72"/>
    </location>
</feature>
<evidence type="ECO:0000256" key="1">
    <source>
        <dbReference type="SAM" id="MobiDB-lite"/>
    </source>
</evidence>